<dbReference type="RefSeq" id="WP_173493334.1">
    <property type="nucleotide sequence ID" value="NZ_CP054056.1"/>
</dbReference>
<reference evidence="9 10" key="1">
    <citation type="submission" date="2020-05" db="EMBL/GenBank/DDBJ databases">
        <title>Aquirufa sp. strain 15G-AUS-rot a new Aquirufa species.</title>
        <authorList>
            <person name="Pitt A."/>
            <person name="Hahn M.W."/>
        </authorList>
    </citation>
    <scope>NUCLEOTIDE SEQUENCE [LARGE SCALE GENOMIC DNA]</scope>
    <source>
        <strain evidence="9 10">15G-AUS-rot</strain>
    </source>
</reference>
<keyword evidence="6 7" id="KW-0472">Membrane</keyword>
<keyword evidence="3" id="KW-1003">Cell membrane</keyword>
<evidence type="ECO:0000256" key="5">
    <source>
        <dbReference type="ARBA" id="ARBA00022989"/>
    </source>
</evidence>
<feature type="transmembrane region" description="Helical" evidence="7">
    <location>
        <begin position="211"/>
        <end position="237"/>
    </location>
</feature>
<dbReference type="InterPro" id="IPR050171">
    <property type="entry name" value="MFS_Transporters"/>
</dbReference>
<evidence type="ECO:0000256" key="7">
    <source>
        <dbReference type="SAM" id="Phobius"/>
    </source>
</evidence>
<keyword evidence="4 7" id="KW-0812">Transmembrane</keyword>
<feature type="transmembrane region" description="Helical" evidence="7">
    <location>
        <begin position="138"/>
        <end position="159"/>
    </location>
</feature>
<evidence type="ECO:0000313" key="9">
    <source>
        <dbReference type="EMBL" id="QKJ25037.1"/>
    </source>
</evidence>
<dbReference type="SUPFAM" id="SSF103473">
    <property type="entry name" value="MFS general substrate transporter"/>
    <property type="match status" value="1"/>
</dbReference>
<accession>A0A7D4UAJ8</accession>
<evidence type="ECO:0000256" key="1">
    <source>
        <dbReference type="ARBA" id="ARBA00004651"/>
    </source>
</evidence>
<feature type="transmembrane region" description="Helical" evidence="7">
    <location>
        <begin position="334"/>
        <end position="353"/>
    </location>
</feature>
<keyword evidence="2" id="KW-0813">Transport</keyword>
<evidence type="ECO:0000259" key="8">
    <source>
        <dbReference type="PROSITE" id="PS50850"/>
    </source>
</evidence>
<feature type="domain" description="Major facilitator superfamily (MFS) profile" evidence="8">
    <location>
        <begin position="11"/>
        <end position="388"/>
    </location>
</feature>
<dbReference type="AlphaFoldDB" id="A0A7D4UAJ8"/>
<evidence type="ECO:0000256" key="4">
    <source>
        <dbReference type="ARBA" id="ARBA00022692"/>
    </source>
</evidence>
<feature type="transmembrane region" description="Helical" evidence="7">
    <location>
        <begin position="243"/>
        <end position="262"/>
    </location>
</feature>
<dbReference type="Proteomes" id="UP000501003">
    <property type="component" value="Chromosome"/>
</dbReference>
<name>A0A7D4UAJ8_9MICO</name>
<sequence length="395" mass="41061">MSDKEFRKRNLILPIYLPSLLFEAALSALFPVLPVSATEYGFDLASAGAVITAAMLGTLLFEAPASLIVNRIGERASMLLASVVAAGFGVLGFLNLGYVALLIAAVGFGAMFSLFGLSRHSLLADLVPQDHRAKSMSLLGGSFRGGAALGPVLGSVFIANFGIESAYLVAAALCLLGGVSVLAVPAKKLSSSPSGQNGNIWEVAVRERSKLLTLGVASMIISAGRTIRMIGLPLLAIQLGIDAATSSFIFGFTGLIDFALFYASGLIMDRWGKFWSSVPTLIALGVSYLFAFLVTDLTSFWVLASATALANAASAGINMVLGADMAPEGSRSEFLAAFRMLTSGGVVAAPAAISGITALLGLPAALAITGLINFYGAFLFWRYLPLHAPDKHLGD</sequence>
<feature type="transmembrane region" description="Helical" evidence="7">
    <location>
        <begin position="359"/>
        <end position="381"/>
    </location>
</feature>
<dbReference type="GO" id="GO:0022857">
    <property type="term" value="F:transmembrane transporter activity"/>
    <property type="evidence" value="ECO:0007669"/>
    <property type="project" value="InterPro"/>
</dbReference>
<feature type="transmembrane region" description="Helical" evidence="7">
    <location>
        <begin position="100"/>
        <end position="117"/>
    </location>
</feature>
<dbReference type="PANTHER" id="PTHR23517">
    <property type="entry name" value="RESISTANCE PROTEIN MDTM, PUTATIVE-RELATED-RELATED"/>
    <property type="match status" value="1"/>
</dbReference>
<evidence type="ECO:0000256" key="2">
    <source>
        <dbReference type="ARBA" id="ARBA00022448"/>
    </source>
</evidence>
<dbReference type="InterPro" id="IPR011701">
    <property type="entry name" value="MFS"/>
</dbReference>
<gene>
    <name evidence="9" type="ORF">HRU87_02210</name>
</gene>
<dbReference type="GO" id="GO:0005886">
    <property type="term" value="C:plasma membrane"/>
    <property type="evidence" value="ECO:0007669"/>
    <property type="project" value="UniProtKB-SubCell"/>
</dbReference>
<dbReference type="InterPro" id="IPR020846">
    <property type="entry name" value="MFS_dom"/>
</dbReference>
<feature type="transmembrane region" description="Helical" evidence="7">
    <location>
        <begin position="45"/>
        <end position="69"/>
    </location>
</feature>
<feature type="transmembrane region" description="Helical" evidence="7">
    <location>
        <begin position="300"/>
        <end position="322"/>
    </location>
</feature>
<organism evidence="9 10">
    <name type="scientific">Aquiluna borgnonia</name>
    <dbReference type="NCBI Taxonomy" id="2499157"/>
    <lineage>
        <taxon>Bacteria</taxon>
        <taxon>Bacillati</taxon>
        <taxon>Actinomycetota</taxon>
        <taxon>Actinomycetes</taxon>
        <taxon>Micrococcales</taxon>
        <taxon>Microbacteriaceae</taxon>
        <taxon>Luna cluster</taxon>
        <taxon>Luna-1 subcluster</taxon>
        <taxon>Aquiluna</taxon>
    </lineage>
</organism>
<keyword evidence="5 7" id="KW-1133">Transmembrane helix</keyword>
<dbReference type="Pfam" id="PF07690">
    <property type="entry name" value="MFS_1"/>
    <property type="match status" value="1"/>
</dbReference>
<feature type="transmembrane region" description="Helical" evidence="7">
    <location>
        <begin position="274"/>
        <end position="294"/>
    </location>
</feature>
<evidence type="ECO:0000313" key="10">
    <source>
        <dbReference type="Proteomes" id="UP000501003"/>
    </source>
</evidence>
<feature type="transmembrane region" description="Helical" evidence="7">
    <location>
        <begin position="165"/>
        <end position="184"/>
    </location>
</feature>
<comment type="subcellular location">
    <subcellularLocation>
        <location evidence="1">Cell membrane</location>
        <topology evidence="1">Multi-pass membrane protein</topology>
    </subcellularLocation>
</comment>
<dbReference type="KEGG" id="aqg:HRU87_02210"/>
<feature type="transmembrane region" description="Helical" evidence="7">
    <location>
        <begin position="76"/>
        <end position="94"/>
    </location>
</feature>
<dbReference type="InterPro" id="IPR036259">
    <property type="entry name" value="MFS_trans_sf"/>
</dbReference>
<feature type="transmembrane region" description="Helical" evidence="7">
    <location>
        <begin position="12"/>
        <end position="33"/>
    </location>
</feature>
<keyword evidence="10" id="KW-1185">Reference proteome</keyword>
<proteinExistence type="predicted"/>
<evidence type="ECO:0000256" key="3">
    <source>
        <dbReference type="ARBA" id="ARBA00022475"/>
    </source>
</evidence>
<evidence type="ECO:0000256" key="6">
    <source>
        <dbReference type="ARBA" id="ARBA00023136"/>
    </source>
</evidence>
<dbReference type="EMBL" id="CP054056">
    <property type="protein sequence ID" value="QKJ25037.1"/>
    <property type="molecule type" value="Genomic_DNA"/>
</dbReference>
<protein>
    <submittedName>
        <fullName evidence="9">MFS transporter</fullName>
    </submittedName>
</protein>
<dbReference type="PROSITE" id="PS50850">
    <property type="entry name" value="MFS"/>
    <property type="match status" value="1"/>
</dbReference>
<dbReference type="Gene3D" id="1.20.1250.20">
    <property type="entry name" value="MFS general substrate transporter like domains"/>
    <property type="match status" value="2"/>
</dbReference>